<dbReference type="PROSITE" id="PS50244">
    <property type="entry name" value="S5A_REDUCTASE"/>
    <property type="match status" value="1"/>
</dbReference>
<comment type="subcellular location">
    <subcellularLocation>
        <location evidence="1">Membrane</location>
        <topology evidence="1">Multi-pass membrane protein</topology>
    </subcellularLocation>
</comment>
<protein>
    <submittedName>
        <fullName evidence="8">Probable steroid 5 alpha-reductase</fullName>
    </submittedName>
</protein>
<accession>A0A1E1KL26</accession>
<reference evidence="9" key="1">
    <citation type="submission" date="2016-03" db="EMBL/GenBank/DDBJ databases">
        <authorList>
            <person name="Guldener U."/>
        </authorList>
    </citation>
    <scope>NUCLEOTIDE SEQUENCE [LARGE SCALE GENOMIC DNA]</scope>
    <source>
        <strain evidence="9">04CH-RAC-A.6.1</strain>
    </source>
</reference>
<dbReference type="Pfam" id="PF02544">
    <property type="entry name" value="Steroid_dh"/>
    <property type="match status" value="1"/>
</dbReference>
<evidence type="ECO:0000259" key="7">
    <source>
        <dbReference type="Pfam" id="PF02544"/>
    </source>
</evidence>
<dbReference type="AlphaFoldDB" id="A0A1E1KL26"/>
<keyword evidence="5 6" id="KW-0472">Membrane</keyword>
<evidence type="ECO:0000313" key="9">
    <source>
        <dbReference type="Proteomes" id="UP000178912"/>
    </source>
</evidence>
<gene>
    <name evidence="8" type="ORF">RAG0_07342</name>
</gene>
<feature type="transmembrane region" description="Helical" evidence="6">
    <location>
        <begin position="92"/>
        <end position="110"/>
    </location>
</feature>
<keyword evidence="3 6" id="KW-0812">Transmembrane</keyword>
<feature type="transmembrane region" description="Helical" evidence="6">
    <location>
        <begin position="119"/>
        <end position="139"/>
    </location>
</feature>
<dbReference type="PIRSF" id="PIRSF015596">
    <property type="entry name" value="5_alpha-SR2"/>
    <property type="match status" value="1"/>
</dbReference>
<evidence type="ECO:0000256" key="6">
    <source>
        <dbReference type="SAM" id="Phobius"/>
    </source>
</evidence>
<name>A0A1E1KL26_9HELO</name>
<comment type="similarity">
    <text evidence="2">Belongs to the steroid 5-alpha reductase family.</text>
</comment>
<feature type="transmembrane region" description="Helical" evidence="6">
    <location>
        <begin position="17"/>
        <end position="34"/>
    </location>
</feature>
<keyword evidence="9" id="KW-1185">Reference proteome</keyword>
<organism evidence="8 9">
    <name type="scientific">Rhynchosporium agropyri</name>
    <dbReference type="NCBI Taxonomy" id="914238"/>
    <lineage>
        <taxon>Eukaryota</taxon>
        <taxon>Fungi</taxon>
        <taxon>Dikarya</taxon>
        <taxon>Ascomycota</taxon>
        <taxon>Pezizomycotina</taxon>
        <taxon>Leotiomycetes</taxon>
        <taxon>Helotiales</taxon>
        <taxon>Ploettnerulaceae</taxon>
        <taxon>Rhynchosporium</taxon>
    </lineage>
</organism>
<feature type="transmembrane region" description="Helical" evidence="6">
    <location>
        <begin position="55"/>
        <end position="72"/>
    </location>
</feature>
<dbReference type="InterPro" id="IPR039357">
    <property type="entry name" value="SRD5A/TECR"/>
</dbReference>
<dbReference type="PANTHER" id="PTHR10556:SF43">
    <property type="entry name" value="STEROID 5-ALPHA-REDUCTASE DET2"/>
    <property type="match status" value="1"/>
</dbReference>
<dbReference type="OrthoDB" id="5788137at2759"/>
<dbReference type="EMBL" id="FJUX01000037">
    <property type="protein sequence ID" value="CZS98733.1"/>
    <property type="molecule type" value="Genomic_DNA"/>
</dbReference>
<dbReference type="InterPro" id="IPR016636">
    <property type="entry name" value="3-oxo-5-alpha-steroid_4-DH"/>
</dbReference>
<evidence type="ECO:0000256" key="4">
    <source>
        <dbReference type="ARBA" id="ARBA00022989"/>
    </source>
</evidence>
<feature type="domain" description="3-oxo-5-alpha-steroid 4-dehydrogenase C-terminal" evidence="7">
    <location>
        <begin position="213"/>
        <end position="299"/>
    </location>
</feature>
<dbReference type="InterPro" id="IPR001104">
    <property type="entry name" value="3-oxo-5_a-steroid_4-DH_C"/>
</dbReference>
<evidence type="ECO:0000256" key="5">
    <source>
        <dbReference type="ARBA" id="ARBA00023136"/>
    </source>
</evidence>
<evidence type="ECO:0000256" key="3">
    <source>
        <dbReference type="ARBA" id="ARBA00022692"/>
    </source>
</evidence>
<dbReference type="GO" id="GO:0008202">
    <property type="term" value="P:steroid metabolic process"/>
    <property type="evidence" value="ECO:0007669"/>
    <property type="project" value="InterPro"/>
</dbReference>
<dbReference type="GO" id="GO:0003865">
    <property type="term" value="F:3-oxo-5-alpha-steroid 4-dehydrogenase activity"/>
    <property type="evidence" value="ECO:0007669"/>
    <property type="project" value="InterPro"/>
</dbReference>
<dbReference type="PANTHER" id="PTHR10556">
    <property type="entry name" value="3-OXO-5-ALPHA-STEROID 4-DEHYDROGENASE"/>
    <property type="match status" value="1"/>
</dbReference>
<proteinExistence type="inferred from homology"/>
<feature type="transmembrane region" description="Helical" evidence="6">
    <location>
        <begin position="159"/>
        <end position="179"/>
    </location>
</feature>
<dbReference type="GO" id="GO:0016020">
    <property type="term" value="C:membrane"/>
    <property type="evidence" value="ECO:0007669"/>
    <property type="project" value="UniProtKB-SubCell"/>
</dbReference>
<evidence type="ECO:0000256" key="1">
    <source>
        <dbReference type="ARBA" id="ARBA00004141"/>
    </source>
</evidence>
<sequence>MAIIEKWMPPSRENWELIVNVFKFFPLVTIFQWIQPWYGAGKTSTKSRFNIPGKIAWMTMETPGVITLLYVMNTLPAQVGMSQIPWENKVMGGLFTIHYLYRAIICPIIAPSMSPIHPLVWIMALGFQITNGLCIGSWLGGHGPTTRLDWQSYGNTYIAGGRIELGLFIWAFGLMGNMFHDDELREIRRAALRNQEYEAQEVEKSTGKGKAAKKGVDKVYMIPENGLFKWIFYPHYLCEWFEWAGFWMVGGWGCVPARTFLVNEIAAMLPRALQGKKWYEERFGIEKTEGRKAIIPGIL</sequence>
<evidence type="ECO:0000256" key="2">
    <source>
        <dbReference type="ARBA" id="ARBA00007742"/>
    </source>
</evidence>
<dbReference type="Proteomes" id="UP000178912">
    <property type="component" value="Unassembled WGS sequence"/>
</dbReference>
<keyword evidence="4 6" id="KW-1133">Transmembrane helix</keyword>
<evidence type="ECO:0000313" key="8">
    <source>
        <dbReference type="EMBL" id="CZS98733.1"/>
    </source>
</evidence>